<comment type="caution">
    <text evidence="2">The sequence shown here is derived from an EMBL/GenBank/DDBJ whole genome shotgun (WGS) entry which is preliminary data.</text>
</comment>
<sequence>MSMSRPRDWCRQHHGGAPRDAISLSSPPPPPPPPAAFRRELSPLQLLYPGGIEIKRSCGYGGAKPYYLPTGGYSRGSY</sequence>
<feature type="compositionally biased region" description="Basic and acidic residues" evidence="1">
    <location>
        <begin position="1"/>
        <end position="11"/>
    </location>
</feature>
<protein>
    <submittedName>
        <fullName evidence="2">Uncharacterized protein</fullName>
    </submittedName>
</protein>
<evidence type="ECO:0000313" key="3">
    <source>
        <dbReference type="Proteomes" id="UP000823941"/>
    </source>
</evidence>
<reference evidence="2 3" key="1">
    <citation type="submission" date="2021-06" db="EMBL/GenBank/DDBJ databases">
        <title>A haploid diamondback moth (Plutella xylostella L.) genome assembly resolves 31 chromosomes and identifies a diamide resistance mutation.</title>
        <authorList>
            <person name="Ward C.M."/>
            <person name="Perry K.D."/>
            <person name="Baker G."/>
            <person name="Powis K."/>
            <person name="Heckel D.G."/>
            <person name="Baxter S.W."/>
        </authorList>
    </citation>
    <scope>NUCLEOTIDE SEQUENCE [LARGE SCALE GENOMIC DNA]</scope>
    <source>
        <strain evidence="2 3">LV</strain>
        <tissue evidence="2">Single pupa</tissue>
    </source>
</reference>
<organism evidence="2 3">
    <name type="scientific">Plutella xylostella</name>
    <name type="common">Diamondback moth</name>
    <name type="synonym">Plutella maculipennis</name>
    <dbReference type="NCBI Taxonomy" id="51655"/>
    <lineage>
        <taxon>Eukaryota</taxon>
        <taxon>Metazoa</taxon>
        <taxon>Ecdysozoa</taxon>
        <taxon>Arthropoda</taxon>
        <taxon>Hexapoda</taxon>
        <taxon>Insecta</taxon>
        <taxon>Pterygota</taxon>
        <taxon>Neoptera</taxon>
        <taxon>Endopterygota</taxon>
        <taxon>Lepidoptera</taxon>
        <taxon>Glossata</taxon>
        <taxon>Ditrysia</taxon>
        <taxon>Yponomeutoidea</taxon>
        <taxon>Plutellidae</taxon>
        <taxon>Plutella</taxon>
    </lineage>
</organism>
<accession>A0ABQ7QYY9</accession>
<feature type="region of interest" description="Disordered" evidence="1">
    <location>
        <begin position="1"/>
        <end position="38"/>
    </location>
</feature>
<feature type="compositionally biased region" description="Pro residues" evidence="1">
    <location>
        <begin position="26"/>
        <end position="35"/>
    </location>
</feature>
<dbReference type="EMBL" id="JAHIBW010000005">
    <property type="protein sequence ID" value="KAG7310266.1"/>
    <property type="molecule type" value="Genomic_DNA"/>
</dbReference>
<name>A0ABQ7QYY9_PLUXY</name>
<gene>
    <name evidence="2" type="ORF">JYU34_003016</name>
</gene>
<proteinExistence type="predicted"/>
<dbReference type="Proteomes" id="UP000823941">
    <property type="component" value="Chromosome 5"/>
</dbReference>
<keyword evidence="3" id="KW-1185">Reference proteome</keyword>
<evidence type="ECO:0000256" key="1">
    <source>
        <dbReference type="SAM" id="MobiDB-lite"/>
    </source>
</evidence>
<evidence type="ECO:0000313" key="2">
    <source>
        <dbReference type="EMBL" id="KAG7310266.1"/>
    </source>
</evidence>